<accession>A0A833VZC9</accession>
<dbReference type="PANTHER" id="PTHR31170:SF18">
    <property type="entry name" value="(WILD MALAYSIAN BANANA) HYPOTHETICAL PROTEIN"/>
    <property type="match status" value="1"/>
</dbReference>
<dbReference type="Pfam" id="PF03140">
    <property type="entry name" value="DUF247"/>
    <property type="match status" value="1"/>
</dbReference>
<organism evidence="3 4">
    <name type="scientific">Carex littledalei</name>
    <dbReference type="NCBI Taxonomy" id="544730"/>
    <lineage>
        <taxon>Eukaryota</taxon>
        <taxon>Viridiplantae</taxon>
        <taxon>Streptophyta</taxon>
        <taxon>Embryophyta</taxon>
        <taxon>Tracheophyta</taxon>
        <taxon>Spermatophyta</taxon>
        <taxon>Magnoliopsida</taxon>
        <taxon>Liliopsida</taxon>
        <taxon>Poales</taxon>
        <taxon>Cyperaceae</taxon>
        <taxon>Cyperoideae</taxon>
        <taxon>Cariceae</taxon>
        <taxon>Carex</taxon>
        <taxon>Carex subgen. Euthyceras</taxon>
    </lineage>
</organism>
<feature type="compositionally biased region" description="Low complexity" evidence="1">
    <location>
        <begin position="32"/>
        <end position="48"/>
    </location>
</feature>
<protein>
    <submittedName>
        <fullName evidence="3">Uncharacterized protein</fullName>
    </submittedName>
</protein>
<dbReference type="AlphaFoldDB" id="A0A833VZC9"/>
<comment type="caution">
    <text evidence="3">The sequence shown here is derived from an EMBL/GenBank/DDBJ whole genome shotgun (WGS) entry which is preliminary data.</text>
</comment>
<dbReference type="OrthoDB" id="1589813at2759"/>
<proteinExistence type="predicted"/>
<keyword evidence="2" id="KW-1133">Transmembrane helix</keyword>
<dbReference type="PANTHER" id="PTHR31170">
    <property type="entry name" value="BNAC04G53230D PROTEIN"/>
    <property type="match status" value="1"/>
</dbReference>
<evidence type="ECO:0000313" key="4">
    <source>
        <dbReference type="Proteomes" id="UP000623129"/>
    </source>
</evidence>
<keyword evidence="4" id="KW-1185">Reference proteome</keyword>
<keyword evidence="2" id="KW-0472">Membrane</keyword>
<evidence type="ECO:0000313" key="3">
    <source>
        <dbReference type="EMBL" id="KAF3341713.1"/>
    </source>
</evidence>
<name>A0A833VZC9_9POAL</name>
<keyword evidence="2" id="KW-0812">Transmembrane</keyword>
<dbReference type="InterPro" id="IPR004158">
    <property type="entry name" value="DUF247_pln"/>
</dbReference>
<dbReference type="Proteomes" id="UP000623129">
    <property type="component" value="Unassembled WGS sequence"/>
</dbReference>
<feature type="compositionally biased region" description="Basic and acidic residues" evidence="1">
    <location>
        <begin position="49"/>
        <end position="61"/>
    </location>
</feature>
<feature type="transmembrane region" description="Helical" evidence="2">
    <location>
        <begin position="485"/>
        <end position="506"/>
    </location>
</feature>
<evidence type="ECO:0000256" key="2">
    <source>
        <dbReference type="SAM" id="Phobius"/>
    </source>
</evidence>
<feature type="region of interest" description="Disordered" evidence="1">
    <location>
        <begin position="1"/>
        <end position="61"/>
    </location>
</feature>
<sequence>MEGKINEPIAPPLKMETWSEKNLDNSPDSPTSCLLSFNSDSSTSFRSNDTSKDTQFDEKQKVAAASADPLQMFVQKRLSDLPGEPHKNQPVTIYRVPASFREKRKVLYEPRMVSIGPYYHGREELRSMEEHKWWCLRDLMSRKPEIGLDIYLQAMRKLESQARLCYSESVKISTDEFVLMLLLDGCFILEYFLKHEDKETDILCDIGWGGPTIISDLFLLENQIPFFVIHKLASFLSDLNDCQSCEDGCDLVHNLSSLLPYQEMLNPPKESCKAIKHLLHLYYICLIPKSYTEHLHHLAMKRSLSWLWMRVPQQPREGSSGSSRGKGSQQSSVIIPCAADLHDSGVQFKRNSSHCLFDITFNKGVIEMPLLVVDNTIRTIFTNIVAFEQSQISRSRIFTSYVVLWNMLVDTSRDVSLLEHCGILELVQHNEEQAADFFNELADCWSMDYDDHYYLDLFLELQKHCSSTWNKSRARLMQDYFNNPWSSISVVAAVILLILTVIQTYYTVYPDGTDNQCISSQ</sequence>
<evidence type="ECO:0000256" key="1">
    <source>
        <dbReference type="SAM" id="MobiDB-lite"/>
    </source>
</evidence>
<reference evidence="3" key="1">
    <citation type="submission" date="2020-01" db="EMBL/GenBank/DDBJ databases">
        <title>Genome sequence of Kobresia littledalei, the first chromosome-level genome in the family Cyperaceae.</title>
        <authorList>
            <person name="Qu G."/>
        </authorList>
    </citation>
    <scope>NUCLEOTIDE SEQUENCE</scope>
    <source>
        <strain evidence="3">C.B.Clarke</strain>
        <tissue evidence="3">Leaf</tissue>
    </source>
</reference>
<dbReference type="EMBL" id="SWLB01000001">
    <property type="protein sequence ID" value="KAF3341713.1"/>
    <property type="molecule type" value="Genomic_DNA"/>
</dbReference>
<gene>
    <name evidence="3" type="ORF">FCM35_KLT00351</name>
</gene>